<dbReference type="PANTHER" id="PTHR31741">
    <property type="entry name" value="OS02G0726500 PROTEIN-RELATED"/>
    <property type="match status" value="1"/>
</dbReference>
<sequence length="59" mass="6877">MRFSIGPKDDFKDIFDWRHFINVLKDDIDIVEYLPVKYSTIKPLVKAPVSWSKMASFAG</sequence>
<keyword evidence="2" id="KW-1185">Reference proteome</keyword>
<protein>
    <submittedName>
        <fullName evidence="1">Uncharacterized protein</fullName>
    </submittedName>
</protein>
<accession>A0A7J9N9W0</accession>
<evidence type="ECO:0000313" key="1">
    <source>
        <dbReference type="EMBL" id="MBA0880020.1"/>
    </source>
</evidence>
<proteinExistence type="predicted"/>
<gene>
    <name evidence="1" type="ORF">Goshw_020277</name>
</gene>
<name>A0A7J9N9W0_GOSSC</name>
<dbReference type="EMBL" id="JABFAF010276776">
    <property type="protein sequence ID" value="MBA0880020.1"/>
    <property type="molecule type" value="Genomic_DNA"/>
</dbReference>
<dbReference type="PANTHER" id="PTHR31741:SF4">
    <property type="entry name" value="O-FUCOSYLTRANSFERASE 28"/>
    <property type="match status" value="1"/>
</dbReference>
<reference evidence="1 2" key="1">
    <citation type="journal article" date="2019" name="Genome Biol. Evol.">
        <title>Insights into the evolution of the New World diploid cottons (Gossypium, subgenus Houzingenia) based on genome sequencing.</title>
        <authorList>
            <person name="Grover C.E."/>
            <person name="Arick M.A. 2nd"/>
            <person name="Thrash A."/>
            <person name="Conover J.L."/>
            <person name="Sanders W.S."/>
            <person name="Peterson D.G."/>
            <person name="Frelichowski J.E."/>
            <person name="Scheffler J.A."/>
            <person name="Scheffler B.E."/>
            <person name="Wendel J.F."/>
        </authorList>
    </citation>
    <scope>NUCLEOTIDE SEQUENCE [LARGE SCALE GENOMIC DNA]</scope>
    <source>
        <strain evidence="1">1</strain>
        <tissue evidence="1">Leaf</tissue>
    </source>
</reference>
<comment type="caution">
    <text evidence="1">The sequence shown here is derived from an EMBL/GenBank/DDBJ whole genome shotgun (WGS) entry which is preliminary data.</text>
</comment>
<evidence type="ECO:0000313" key="2">
    <source>
        <dbReference type="Proteomes" id="UP000593576"/>
    </source>
</evidence>
<dbReference type="OrthoDB" id="2015856at2759"/>
<dbReference type="GO" id="GO:0005737">
    <property type="term" value="C:cytoplasm"/>
    <property type="evidence" value="ECO:0007669"/>
    <property type="project" value="TreeGrafter"/>
</dbReference>
<dbReference type="AlphaFoldDB" id="A0A7J9N9W0"/>
<organism evidence="1 2">
    <name type="scientific">Gossypium schwendimanii</name>
    <name type="common">Cotton</name>
    <dbReference type="NCBI Taxonomy" id="34291"/>
    <lineage>
        <taxon>Eukaryota</taxon>
        <taxon>Viridiplantae</taxon>
        <taxon>Streptophyta</taxon>
        <taxon>Embryophyta</taxon>
        <taxon>Tracheophyta</taxon>
        <taxon>Spermatophyta</taxon>
        <taxon>Magnoliopsida</taxon>
        <taxon>eudicotyledons</taxon>
        <taxon>Gunneridae</taxon>
        <taxon>Pentapetalae</taxon>
        <taxon>rosids</taxon>
        <taxon>malvids</taxon>
        <taxon>Malvales</taxon>
        <taxon>Malvaceae</taxon>
        <taxon>Malvoideae</taxon>
        <taxon>Gossypium</taxon>
    </lineage>
</organism>
<dbReference type="Proteomes" id="UP000593576">
    <property type="component" value="Unassembled WGS sequence"/>
</dbReference>